<evidence type="ECO:0000313" key="3">
    <source>
        <dbReference type="EMBL" id="GGP25223.1"/>
    </source>
</evidence>
<dbReference type="SMART" id="SM00155">
    <property type="entry name" value="PLDc"/>
    <property type="match status" value="2"/>
</dbReference>
<comment type="caution">
    <text evidence="3">The sequence shown here is derived from an EMBL/GenBank/DDBJ whole genome shotgun (WGS) entry which is preliminary data.</text>
</comment>
<dbReference type="PROSITE" id="PS50035">
    <property type="entry name" value="PLD"/>
    <property type="match status" value="2"/>
</dbReference>
<dbReference type="Proteomes" id="UP000621859">
    <property type="component" value="Unassembled WGS sequence"/>
</dbReference>
<evidence type="ECO:0000259" key="2">
    <source>
        <dbReference type="PROSITE" id="PS50035"/>
    </source>
</evidence>
<accession>A0ABQ2PIN4</accession>
<dbReference type="RefSeq" id="WP_188689795.1">
    <property type="nucleotide sequence ID" value="NZ_BMLY01000001.1"/>
</dbReference>
<dbReference type="PANTHER" id="PTHR21248:SF12">
    <property type="entry name" value="CARDIOLIPIN SYNTHASE C"/>
    <property type="match status" value="1"/>
</dbReference>
<feature type="domain" description="PLD phosphodiesterase" evidence="2">
    <location>
        <begin position="437"/>
        <end position="464"/>
    </location>
</feature>
<feature type="domain" description="PLD phosphodiesterase" evidence="2">
    <location>
        <begin position="194"/>
        <end position="221"/>
    </location>
</feature>
<protein>
    <submittedName>
        <fullName evidence="3">Phospholipase D family protein</fullName>
    </submittedName>
</protein>
<dbReference type="PANTHER" id="PTHR21248">
    <property type="entry name" value="CARDIOLIPIN SYNTHASE"/>
    <property type="match status" value="1"/>
</dbReference>
<gene>
    <name evidence="3" type="ORF">GCM10010971_10420</name>
</gene>
<organism evidence="3 4">
    <name type="scientific">Silvimonas amylolytica</name>
    <dbReference type="NCBI Taxonomy" id="449663"/>
    <lineage>
        <taxon>Bacteria</taxon>
        <taxon>Pseudomonadati</taxon>
        <taxon>Pseudomonadota</taxon>
        <taxon>Betaproteobacteria</taxon>
        <taxon>Neisseriales</taxon>
        <taxon>Chitinibacteraceae</taxon>
        <taxon>Silvimonas</taxon>
    </lineage>
</organism>
<keyword evidence="4" id="KW-1185">Reference proteome</keyword>
<dbReference type="EMBL" id="BMLY01000001">
    <property type="protein sequence ID" value="GGP25223.1"/>
    <property type="molecule type" value="Genomic_DNA"/>
</dbReference>
<dbReference type="InterPro" id="IPR025202">
    <property type="entry name" value="PLD-like_dom"/>
</dbReference>
<sequence length="556" mass="60530">MQTGYGSEHAATRLLTFLTGSFMTLLTRHWRLCTLLLLFVLSGCATRAPLADFERPASHALAADTGGPLGQSVNAASVTHADQSGFYLLVHGQEAFEARLALIQQARTSLDLQYYTALQDHTGTVLLRALTAAARRGVRVRLLLDDLNLGNPDGMLAIMAVQPNFEVRVFNPLTTGGRSMFARAGALFADYDHLERRMHNKSLIADGVLAIVGGRNLADQYFDARPDMNFRDLDVLAAGQLPGKLETSFDHYWNSKESYPLQALESRPPTPQAIASWQAGTSAPPPPEDNKEPAPMRIPDAASADDLLAKATHSLVWAQSWLAADNPDKVEADTASAPADSKPGKGLFLAAQRAQHEFIIMSAYFVPRDGGTQFLGQMEQRGVAVKVLTNSLASTDVAAVHSAWRKYRKALIASGVEVHEFRPVAGVHGAALSTGSSRASLHTKAYVVDRQILMIGSFNLDPRSVNLNTEQAVLIKSPELAGQVAHLYDAAATPKYSYKLELAPPRRPDDTPQSRQLRWIGQEDGKDETWTSEPDAGMWRRMLSGVVGLFPADDEL</sequence>
<proteinExistence type="predicted"/>
<evidence type="ECO:0000313" key="4">
    <source>
        <dbReference type="Proteomes" id="UP000621859"/>
    </source>
</evidence>
<evidence type="ECO:0000256" key="1">
    <source>
        <dbReference type="SAM" id="MobiDB-lite"/>
    </source>
</evidence>
<reference evidence="4" key="1">
    <citation type="journal article" date="2019" name="Int. J. Syst. Evol. Microbiol.">
        <title>The Global Catalogue of Microorganisms (GCM) 10K type strain sequencing project: providing services to taxonomists for standard genome sequencing and annotation.</title>
        <authorList>
            <consortium name="The Broad Institute Genomics Platform"/>
            <consortium name="The Broad Institute Genome Sequencing Center for Infectious Disease"/>
            <person name="Wu L."/>
            <person name="Ma J."/>
        </authorList>
    </citation>
    <scope>NUCLEOTIDE SEQUENCE [LARGE SCALE GENOMIC DNA]</scope>
    <source>
        <strain evidence="4">CGMCC 1.8860</strain>
    </source>
</reference>
<name>A0ABQ2PIN4_9NEIS</name>
<dbReference type="Pfam" id="PF13091">
    <property type="entry name" value="PLDc_2"/>
    <property type="match status" value="2"/>
</dbReference>
<dbReference type="InterPro" id="IPR001736">
    <property type="entry name" value="PLipase_D/transphosphatidylase"/>
</dbReference>
<dbReference type="CDD" id="cd09111">
    <property type="entry name" value="PLDc_ymdC_like_1"/>
    <property type="match status" value="1"/>
</dbReference>
<feature type="region of interest" description="Disordered" evidence="1">
    <location>
        <begin position="262"/>
        <end position="298"/>
    </location>
</feature>
<dbReference type="CDD" id="cd09113">
    <property type="entry name" value="PLDc_ymdC_like_2"/>
    <property type="match status" value="1"/>
</dbReference>
<dbReference type="Gene3D" id="3.30.870.10">
    <property type="entry name" value="Endonuclease Chain A"/>
    <property type="match status" value="2"/>
</dbReference>
<dbReference type="SUPFAM" id="SSF56024">
    <property type="entry name" value="Phospholipase D/nuclease"/>
    <property type="match status" value="2"/>
</dbReference>